<accession>A0A088RN22</accession>
<dbReference type="InterPro" id="IPR032710">
    <property type="entry name" value="NTF2-like_dom_sf"/>
</dbReference>
<dbReference type="RefSeq" id="XP_010697863.1">
    <property type="nucleotide sequence ID" value="XM_010699561.1"/>
</dbReference>
<dbReference type="GeneID" id="22573919"/>
<evidence type="ECO:0000256" key="1">
    <source>
        <dbReference type="SAM" id="MobiDB-lite"/>
    </source>
</evidence>
<dbReference type="EMBL" id="CP009387">
    <property type="protein sequence ID" value="AIN97210.1"/>
    <property type="molecule type" value="Genomic_DNA"/>
</dbReference>
<dbReference type="InterPro" id="IPR002075">
    <property type="entry name" value="NTF2_dom"/>
</dbReference>
<dbReference type="Proteomes" id="UP000063063">
    <property type="component" value="Chromosome 18"/>
</dbReference>
<evidence type="ECO:0000313" key="3">
    <source>
        <dbReference type="EMBL" id="AIN97210.1"/>
    </source>
</evidence>
<dbReference type="VEuPathDB" id="TriTrypDB:LPMP_180290"/>
<dbReference type="KEGG" id="lpan:LPMP_180290"/>
<dbReference type="OrthoDB" id="267764at2759"/>
<keyword evidence="4" id="KW-1185">Reference proteome</keyword>
<proteinExistence type="predicted"/>
<name>A0A088RN22_LEIPA</name>
<sequence length="363" mass="39027">MTVDMSDTRLQSIGVSFAVHYYTTLVETPEALAALYVPSANVVHSFRKSNGAVELSSLLTSLTAEGVTRVRVEDVMSELAASGAIKITVKGQLIGTARTQSFTQEVELYKLAKDTYGITDDKLSYSAAGQTALAAETPLLKEAEESTVGTAVAVAEEETPAELAAVHAPATRKKPASFAEALRLSKVSEGAAFSNTAVRVSDKVKSTENREKATRKIAKVKADEKDVLQSAGSAKPKLTKKLPRATNSVVYYDIILKELPESITEEKVRAVVTPVSAVKLVNLVKSERRRRSKEAISEVITCAFVELERPANAAANHVKEVVAKLTELNKGMRIEEVREKSALAGSRKPREGAVATLKEEGKA</sequence>
<dbReference type="InterPro" id="IPR012677">
    <property type="entry name" value="Nucleotide-bd_a/b_plait_sf"/>
</dbReference>
<dbReference type="eggNOG" id="ENOG502SA14">
    <property type="taxonomic scope" value="Eukaryota"/>
</dbReference>
<feature type="region of interest" description="Disordered" evidence="1">
    <location>
        <begin position="340"/>
        <end position="363"/>
    </location>
</feature>
<reference evidence="3 4" key="1">
    <citation type="journal article" date="2015" name="Sci. Rep.">
        <title>The genome of Leishmania panamensis: insights into genomics of the L. (Viannia) subgenus.</title>
        <authorList>
            <person name="Llanes A."/>
            <person name="Restrepo C.M."/>
            <person name="Vecchio G.D."/>
            <person name="Anguizola F.J."/>
            <person name="Lleonart R."/>
        </authorList>
    </citation>
    <scope>NUCLEOTIDE SEQUENCE [LARGE SCALE GENOMIC DNA]</scope>
    <source>
        <strain evidence="3 4">MHOM/PA/94/PSC-1</strain>
    </source>
</reference>
<dbReference type="PROSITE" id="PS50177">
    <property type="entry name" value="NTF2_DOMAIN"/>
    <property type="match status" value="1"/>
</dbReference>
<dbReference type="VEuPathDB" id="TriTrypDB:LPAL13_180007900"/>
<feature type="domain" description="NTF2" evidence="2">
    <location>
        <begin position="13"/>
        <end position="125"/>
    </location>
</feature>
<dbReference type="Pfam" id="PF02136">
    <property type="entry name" value="NTF2"/>
    <property type="match status" value="1"/>
</dbReference>
<evidence type="ECO:0000313" key="4">
    <source>
        <dbReference type="Proteomes" id="UP000063063"/>
    </source>
</evidence>
<dbReference type="Gene3D" id="3.30.70.330">
    <property type="match status" value="1"/>
</dbReference>
<gene>
    <name evidence="3" type="ORF">LPMP_180290</name>
</gene>
<dbReference type="Gene3D" id="3.10.450.50">
    <property type="match status" value="1"/>
</dbReference>
<protein>
    <submittedName>
        <fullName evidence="3">Nuclear transport protein, putative</fullName>
    </submittedName>
</protein>
<evidence type="ECO:0000259" key="2">
    <source>
        <dbReference type="PROSITE" id="PS50177"/>
    </source>
</evidence>
<dbReference type="InterPro" id="IPR018222">
    <property type="entry name" value="Nuclear_transport_factor_2_euk"/>
</dbReference>
<organism evidence="3 4">
    <name type="scientific">Leishmania panamensis</name>
    <dbReference type="NCBI Taxonomy" id="5679"/>
    <lineage>
        <taxon>Eukaryota</taxon>
        <taxon>Discoba</taxon>
        <taxon>Euglenozoa</taxon>
        <taxon>Kinetoplastea</taxon>
        <taxon>Metakinetoplastina</taxon>
        <taxon>Trypanosomatida</taxon>
        <taxon>Trypanosomatidae</taxon>
        <taxon>Leishmaniinae</taxon>
        <taxon>Leishmania</taxon>
        <taxon>Leishmania guyanensis species complex</taxon>
    </lineage>
</organism>
<dbReference type="SUPFAM" id="SSF54427">
    <property type="entry name" value="NTF2-like"/>
    <property type="match status" value="1"/>
</dbReference>
<dbReference type="AlphaFoldDB" id="A0A088RN22"/>